<dbReference type="AlphaFoldDB" id="A0AAD6YME0"/>
<proteinExistence type="predicted"/>
<sequence>MNNTAPTEYIVDLDVFDSSWRSLVLELSGAGATILLYGIYVVLFAIAVPTLARRKAPSNSIFRAVCGVTFVFSTTQTILCFAASAVYIQMVQKVVTEETNLNPSPGPSQAPIKLYRVFSALNAAELIVFIYRCYMLWGSQKKVIVLPGILMLGTVAGRIWQKRREASYLDVNDGFKDRYNTVIAIILESGALYCICAVAVIIGSSILDGYNMLYFVALGMAKQAVVSSSSYSINLVPVLIVVRVGLGHDIHATIQSRNDYPPTYAKRGLARPSEQQTPEMDIAPGVLHIKPVEEEV</sequence>
<accession>A0AAD6YME0</accession>
<keyword evidence="3" id="KW-1185">Reference proteome</keyword>
<evidence type="ECO:0000256" key="1">
    <source>
        <dbReference type="SAM" id="Phobius"/>
    </source>
</evidence>
<dbReference type="EMBL" id="JARJCW010000006">
    <property type="protein sequence ID" value="KAJ7223381.1"/>
    <property type="molecule type" value="Genomic_DNA"/>
</dbReference>
<dbReference type="Proteomes" id="UP001219525">
    <property type="component" value="Unassembled WGS sequence"/>
</dbReference>
<gene>
    <name evidence="2" type="ORF">GGX14DRAFT_427424</name>
</gene>
<evidence type="ECO:0000313" key="3">
    <source>
        <dbReference type="Proteomes" id="UP001219525"/>
    </source>
</evidence>
<name>A0AAD6YME0_9AGAR</name>
<organism evidence="2 3">
    <name type="scientific">Mycena pura</name>
    <dbReference type="NCBI Taxonomy" id="153505"/>
    <lineage>
        <taxon>Eukaryota</taxon>
        <taxon>Fungi</taxon>
        <taxon>Dikarya</taxon>
        <taxon>Basidiomycota</taxon>
        <taxon>Agaricomycotina</taxon>
        <taxon>Agaricomycetes</taxon>
        <taxon>Agaricomycetidae</taxon>
        <taxon>Agaricales</taxon>
        <taxon>Marasmiineae</taxon>
        <taxon>Mycenaceae</taxon>
        <taxon>Mycena</taxon>
    </lineage>
</organism>
<protein>
    <submittedName>
        <fullName evidence="2">Uncharacterized protein</fullName>
    </submittedName>
</protein>
<evidence type="ECO:0000313" key="2">
    <source>
        <dbReference type="EMBL" id="KAJ7223381.1"/>
    </source>
</evidence>
<keyword evidence="1" id="KW-0812">Transmembrane</keyword>
<reference evidence="2" key="1">
    <citation type="submission" date="2023-03" db="EMBL/GenBank/DDBJ databases">
        <title>Massive genome expansion in bonnet fungi (Mycena s.s.) driven by repeated elements and novel gene families across ecological guilds.</title>
        <authorList>
            <consortium name="Lawrence Berkeley National Laboratory"/>
            <person name="Harder C.B."/>
            <person name="Miyauchi S."/>
            <person name="Viragh M."/>
            <person name="Kuo A."/>
            <person name="Thoen E."/>
            <person name="Andreopoulos B."/>
            <person name="Lu D."/>
            <person name="Skrede I."/>
            <person name="Drula E."/>
            <person name="Henrissat B."/>
            <person name="Morin E."/>
            <person name="Kohler A."/>
            <person name="Barry K."/>
            <person name="LaButti K."/>
            <person name="Morin E."/>
            <person name="Salamov A."/>
            <person name="Lipzen A."/>
            <person name="Mereny Z."/>
            <person name="Hegedus B."/>
            <person name="Baldrian P."/>
            <person name="Stursova M."/>
            <person name="Weitz H."/>
            <person name="Taylor A."/>
            <person name="Grigoriev I.V."/>
            <person name="Nagy L.G."/>
            <person name="Martin F."/>
            <person name="Kauserud H."/>
        </authorList>
    </citation>
    <scope>NUCLEOTIDE SEQUENCE</scope>
    <source>
        <strain evidence="2">9144</strain>
    </source>
</reference>
<keyword evidence="1" id="KW-1133">Transmembrane helix</keyword>
<comment type="caution">
    <text evidence="2">The sequence shown here is derived from an EMBL/GenBank/DDBJ whole genome shotgun (WGS) entry which is preliminary data.</text>
</comment>
<feature type="transmembrane region" description="Helical" evidence="1">
    <location>
        <begin position="64"/>
        <end position="90"/>
    </location>
</feature>
<feature type="transmembrane region" description="Helical" evidence="1">
    <location>
        <begin position="181"/>
        <end position="202"/>
    </location>
</feature>
<keyword evidence="1" id="KW-0472">Membrane</keyword>
<feature type="transmembrane region" description="Helical" evidence="1">
    <location>
        <begin position="143"/>
        <end position="161"/>
    </location>
</feature>
<feature type="transmembrane region" description="Helical" evidence="1">
    <location>
        <begin position="30"/>
        <end position="52"/>
    </location>
</feature>